<dbReference type="Gene3D" id="3.30.160.60">
    <property type="entry name" value="Classic Zinc Finger"/>
    <property type="match status" value="4"/>
</dbReference>
<dbReference type="GO" id="GO:0000981">
    <property type="term" value="F:DNA-binding transcription factor activity, RNA polymerase II-specific"/>
    <property type="evidence" value="ECO:0007669"/>
    <property type="project" value="TreeGrafter"/>
</dbReference>
<dbReference type="GO" id="GO:0003677">
    <property type="term" value="F:DNA binding"/>
    <property type="evidence" value="ECO:0007669"/>
    <property type="project" value="UniProtKB-ARBA"/>
</dbReference>
<dbReference type="FunFam" id="3.30.160.60:FF:000624">
    <property type="entry name" value="zinc finger protein 697"/>
    <property type="match status" value="1"/>
</dbReference>
<dbReference type="PANTHER" id="PTHR24394:SF29">
    <property type="entry name" value="MYONEURIN"/>
    <property type="match status" value="1"/>
</dbReference>
<dbReference type="PANTHER" id="PTHR24394">
    <property type="entry name" value="ZINC FINGER PROTEIN"/>
    <property type="match status" value="1"/>
</dbReference>
<dbReference type="InterPro" id="IPR012934">
    <property type="entry name" value="Znf_AD"/>
</dbReference>
<dbReference type="PROSITE" id="PS50157">
    <property type="entry name" value="ZINC_FINGER_C2H2_2"/>
    <property type="match status" value="5"/>
</dbReference>
<name>A0A1B0EZ55_PHLPP</name>
<dbReference type="VEuPathDB" id="VectorBase:PPAPM1_001396"/>
<proteinExistence type="predicted"/>
<evidence type="ECO:0000313" key="8">
    <source>
        <dbReference type="Proteomes" id="UP000092462"/>
    </source>
</evidence>
<dbReference type="InterPro" id="IPR013087">
    <property type="entry name" value="Znf_C2H2_type"/>
</dbReference>
<organism evidence="7 8">
    <name type="scientific">Phlebotomus papatasi</name>
    <name type="common">Sandfly</name>
    <dbReference type="NCBI Taxonomy" id="29031"/>
    <lineage>
        <taxon>Eukaryota</taxon>
        <taxon>Metazoa</taxon>
        <taxon>Ecdysozoa</taxon>
        <taxon>Arthropoda</taxon>
        <taxon>Hexapoda</taxon>
        <taxon>Insecta</taxon>
        <taxon>Pterygota</taxon>
        <taxon>Neoptera</taxon>
        <taxon>Endopterygota</taxon>
        <taxon>Diptera</taxon>
        <taxon>Nematocera</taxon>
        <taxon>Psychodoidea</taxon>
        <taxon>Psychodidae</taxon>
        <taxon>Phlebotomus</taxon>
        <taxon>Phlebotomus</taxon>
    </lineage>
</organism>
<dbReference type="EnsemblMetazoa" id="PPAI009050-RA">
    <property type="protein sequence ID" value="PPAI009050-PA"/>
    <property type="gene ID" value="PPAI009050"/>
</dbReference>
<dbReference type="Gene3D" id="3.40.1800.20">
    <property type="match status" value="1"/>
</dbReference>
<dbReference type="Pfam" id="PF07776">
    <property type="entry name" value="zf-AD"/>
    <property type="match status" value="1"/>
</dbReference>
<dbReference type="FunFam" id="3.30.160.60:FF:000110">
    <property type="entry name" value="Zinc finger protein-like"/>
    <property type="match status" value="1"/>
</dbReference>
<dbReference type="EMBL" id="AJVK01069771">
    <property type="status" value="NOT_ANNOTATED_CDS"/>
    <property type="molecule type" value="Genomic_DNA"/>
</dbReference>
<keyword evidence="5" id="KW-0862">Zinc</keyword>
<dbReference type="Pfam" id="PF00096">
    <property type="entry name" value="zf-C2H2"/>
    <property type="match status" value="3"/>
</dbReference>
<dbReference type="SMART" id="SM00355">
    <property type="entry name" value="ZnF_C2H2"/>
    <property type="match status" value="6"/>
</dbReference>
<keyword evidence="6" id="KW-0539">Nucleus</keyword>
<dbReference type="VEuPathDB" id="VectorBase:PPAI009050"/>
<dbReference type="SUPFAM" id="SSF57667">
    <property type="entry name" value="beta-beta-alpha zinc fingers"/>
    <property type="match status" value="3"/>
</dbReference>
<dbReference type="Pfam" id="PF13894">
    <property type="entry name" value="zf-C2H2_4"/>
    <property type="match status" value="1"/>
</dbReference>
<keyword evidence="4" id="KW-0863">Zinc-finger</keyword>
<reference evidence="7" key="1">
    <citation type="submission" date="2022-08" db="UniProtKB">
        <authorList>
            <consortium name="EnsemblMetazoa"/>
        </authorList>
    </citation>
    <scope>IDENTIFICATION</scope>
    <source>
        <strain evidence="7">Israel</strain>
    </source>
</reference>
<evidence type="ECO:0000256" key="2">
    <source>
        <dbReference type="ARBA" id="ARBA00022723"/>
    </source>
</evidence>
<dbReference type="PROSITE" id="PS00028">
    <property type="entry name" value="ZINC_FINGER_C2H2_1"/>
    <property type="match status" value="4"/>
</dbReference>
<keyword evidence="3" id="KW-0677">Repeat</keyword>
<dbReference type="GO" id="GO:0008270">
    <property type="term" value="F:zinc ion binding"/>
    <property type="evidence" value="ECO:0007669"/>
    <property type="project" value="UniProtKB-UniRule"/>
</dbReference>
<dbReference type="SMART" id="SM00868">
    <property type="entry name" value="zf-AD"/>
    <property type="match status" value="1"/>
</dbReference>
<evidence type="ECO:0000256" key="6">
    <source>
        <dbReference type="ARBA" id="ARBA00023242"/>
    </source>
</evidence>
<evidence type="ECO:0000256" key="5">
    <source>
        <dbReference type="ARBA" id="ARBA00022833"/>
    </source>
</evidence>
<dbReference type="Proteomes" id="UP000092462">
    <property type="component" value="Unassembled WGS sequence"/>
</dbReference>
<dbReference type="AlphaFoldDB" id="A0A1B0EZ55"/>
<evidence type="ECO:0000313" key="7">
    <source>
        <dbReference type="EnsemblMetazoa" id="PPAI009050-PA"/>
    </source>
</evidence>
<dbReference type="InterPro" id="IPR036236">
    <property type="entry name" value="Znf_C2H2_sf"/>
</dbReference>
<evidence type="ECO:0000256" key="4">
    <source>
        <dbReference type="ARBA" id="ARBA00022771"/>
    </source>
</evidence>
<comment type="subcellular location">
    <subcellularLocation>
        <location evidence="1">Nucleus</location>
    </subcellularLocation>
</comment>
<dbReference type="GO" id="GO:0005634">
    <property type="term" value="C:nucleus"/>
    <property type="evidence" value="ECO:0007669"/>
    <property type="project" value="UniProtKB-SubCell"/>
</dbReference>
<dbReference type="PROSITE" id="PS51915">
    <property type="entry name" value="ZAD"/>
    <property type="match status" value="1"/>
</dbReference>
<dbReference type="SUPFAM" id="SSF57716">
    <property type="entry name" value="Glucocorticoid receptor-like (DNA-binding domain)"/>
    <property type="match status" value="1"/>
</dbReference>
<sequence>MEYPSIAQNCRACQDKTREDSRILIFASIKLPDIFKETTSLDIQKNDGLPEVLCLTCYNRLLEAYNFRKMCSASALDFHQILSANNQEDTVSENVKDPIVIPNADINEISDSASEKSYSHPDSIMEILDDDPAVPEETEKTEKTQKLKKFNVECNLCNLIFFRKEGLEIHMMVKHQGLESCQCLICGTSFDSKDSLIMHLEVHHGVIEDKYERKQEHKQERKQQERKQSVSGKNDWVCNDCGIQFQNYYTINKHTCRPNITSLLRPSKIQEETEKRDKPWVCEFCPYETSSRVSMYRHLKEIHQGIKKFQCHYCDRCFGNSWNLKHHVMIHTGEKPHACEICGKRFIQPVSLKTHMKMHPEVLK</sequence>
<protein>
    <submittedName>
        <fullName evidence="7">Uncharacterized protein</fullName>
    </submittedName>
</protein>
<keyword evidence="2" id="KW-0479">Metal-binding</keyword>
<evidence type="ECO:0000256" key="1">
    <source>
        <dbReference type="ARBA" id="ARBA00004123"/>
    </source>
</evidence>
<accession>A0A1B0EZ55</accession>
<keyword evidence="8" id="KW-1185">Reference proteome</keyword>
<evidence type="ECO:0000256" key="3">
    <source>
        <dbReference type="ARBA" id="ARBA00022737"/>
    </source>
</evidence>